<dbReference type="RefSeq" id="WP_168661257.1">
    <property type="nucleotide sequence ID" value="NZ_CP051180.1"/>
</dbReference>
<reference evidence="10 11" key="1">
    <citation type="submission" date="2020-04" db="EMBL/GenBank/DDBJ databases">
        <title>Ferrimonas sp. S7 isolated from sea water.</title>
        <authorList>
            <person name="Bae S.S."/>
            <person name="Baek K."/>
        </authorList>
    </citation>
    <scope>NUCLEOTIDE SEQUENCE [LARGE SCALE GENOMIC DNA]</scope>
    <source>
        <strain evidence="10 11">S7</strain>
    </source>
</reference>
<dbReference type="CDD" id="cd03259">
    <property type="entry name" value="ABC_Carb_Solutes_like"/>
    <property type="match status" value="1"/>
</dbReference>
<dbReference type="SMART" id="SM00382">
    <property type="entry name" value="AAA"/>
    <property type="match status" value="1"/>
</dbReference>
<dbReference type="Gene3D" id="3.40.50.300">
    <property type="entry name" value="P-loop containing nucleotide triphosphate hydrolases"/>
    <property type="match status" value="1"/>
</dbReference>
<sequence length="343" mass="37666">MTTTLELKQLRCNYDDKTVLDGINLTVKDNEILALLGPSGCGKTTLLRAIAGLQADVQGEIWLQQRCLTAAGKQLPPEQRNVGIIFQDYALFPHLTVADNISFGLQGMTSACKRERVNEMLELVRLEGLGKRYIHQLSGGQQQRVAIARALAYRPKLLLLDEPFSNIDSQVRTEMMREIRQILQSQKVSAVFVTHAKEEAFAFADKLALMHQGQVVQQGQAEQLYRFPASRFVADFLGGGNYLDAVVSAVDEVETPLGSIKSLNPLSYPPAHQGKLLLRPQQLNLVADDDGSGIVTARNFSGTYCDYQVEVGPISLAVRSERLDLAQGAKVAVSALPHALILL</sequence>
<name>A0A6H1UFK0_9GAMM</name>
<dbReference type="GO" id="GO:0005524">
    <property type="term" value="F:ATP binding"/>
    <property type="evidence" value="ECO:0007669"/>
    <property type="project" value="UniProtKB-KW"/>
</dbReference>
<evidence type="ECO:0000256" key="2">
    <source>
        <dbReference type="ARBA" id="ARBA00022475"/>
    </source>
</evidence>
<dbReference type="SUPFAM" id="SSF52540">
    <property type="entry name" value="P-loop containing nucleoside triphosphate hydrolases"/>
    <property type="match status" value="1"/>
</dbReference>
<dbReference type="GO" id="GO:0043190">
    <property type="term" value="C:ATP-binding cassette (ABC) transporter complex"/>
    <property type="evidence" value="ECO:0007669"/>
    <property type="project" value="InterPro"/>
</dbReference>
<feature type="domain" description="ABC transporter" evidence="9">
    <location>
        <begin position="5"/>
        <end position="237"/>
    </location>
</feature>
<evidence type="ECO:0000313" key="11">
    <source>
        <dbReference type="Proteomes" id="UP000501602"/>
    </source>
</evidence>
<keyword evidence="2" id="KW-1003">Cell membrane</keyword>
<dbReference type="InterPro" id="IPR003439">
    <property type="entry name" value="ABC_transporter-like_ATP-bd"/>
</dbReference>
<dbReference type="InterPro" id="IPR015853">
    <property type="entry name" value="ABC_transpr_FbpC"/>
</dbReference>
<dbReference type="PANTHER" id="PTHR42781:SF4">
    <property type="entry name" value="SPERMIDINE_PUTRESCINE IMPORT ATP-BINDING PROTEIN POTA"/>
    <property type="match status" value="1"/>
</dbReference>
<dbReference type="InterPro" id="IPR003593">
    <property type="entry name" value="AAA+_ATPase"/>
</dbReference>
<keyword evidence="4" id="KW-0547">Nucleotide-binding</keyword>
<dbReference type="InterPro" id="IPR013611">
    <property type="entry name" value="Transp-assoc_OB_typ2"/>
</dbReference>
<dbReference type="KEGG" id="fes:HER31_13705"/>
<evidence type="ECO:0000256" key="4">
    <source>
        <dbReference type="ARBA" id="ARBA00022741"/>
    </source>
</evidence>
<keyword evidence="1" id="KW-0813">Transport</keyword>
<evidence type="ECO:0000256" key="3">
    <source>
        <dbReference type="ARBA" id="ARBA00022496"/>
    </source>
</evidence>
<organism evidence="10 11">
    <name type="scientific">Ferrimonas lipolytica</name>
    <dbReference type="NCBI Taxonomy" id="2724191"/>
    <lineage>
        <taxon>Bacteria</taxon>
        <taxon>Pseudomonadati</taxon>
        <taxon>Pseudomonadota</taxon>
        <taxon>Gammaproteobacteria</taxon>
        <taxon>Alteromonadales</taxon>
        <taxon>Ferrimonadaceae</taxon>
        <taxon>Ferrimonas</taxon>
    </lineage>
</organism>
<dbReference type="Pfam" id="PF08402">
    <property type="entry name" value="TOBE_2"/>
    <property type="match status" value="1"/>
</dbReference>
<accession>A0A6H1UFK0</accession>
<dbReference type="InterPro" id="IPR027417">
    <property type="entry name" value="P-loop_NTPase"/>
</dbReference>
<dbReference type="PANTHER" id="PTHR42781">
    <property type="entry name" value="SPERMIDINE/PUTRESCINE IMPORT ATP-BINDING PROTEIN POTA"/>
    <property type="match status" value="1"/>
</dbReference>
<keyword evidence="7" id="KW-0406">Ion transport</keyword>
<evidence type="ECO:0000313" key="10">
    <source>
        <dbReference type="EMBL" id="QIZ77861.1"/>
    </source>
</evidence>
<keyword evidence="8" id="KW-0472">Membrane</keyword>
<gene>
    <name evidence="10" type="ORF">HER31_13705</name>
</gene>
<evidence type="ECO:0000256" key="7">
    <source>
        <dbReference type="ARBA" id="ARBA00023065"/>
    </source>
</evidence>
<dbReference type="GO" id="GO:0016887">
    <property type="term" value="F:ATP hydrolysis activity"/>
    <property type="evidence" value="ECO:0007669"/>
    <property type="project" value="InterPro"/>
</dbReference>
<protein>
    <submittedName>
        <fullName evidence="10">ABC transporter ATP-binding protein</fullName>
    </submittedName>
</protein>
<keyword evidence="6" id="KW-0408">Iron</keyword>
<evidence type="ECO:0000259" key="9">
    <source>
        <dbReference type="PROSITE" id="PS50893"/>
    </source>
</evidence>
<proteinExistence type="predicted"/>
<evidence type="ECO:0000256" key="5">
    <source>
        <dbReference type="ARBA" id="ARBA00022840"/>
    </source>
</evidence>
<dbReference type="InterPro" id="IPR017871">
    <property type="entry name" value="ABC_transporter-like_CS"/>
</dbReference>
<dbReference type="PROSITE" id="PS00211">
    <property type="entry name" value="ABC_TRANSPORTER_1"/>
    <property type="match status" value="1"/>
</dbReference>
<keyword evidence="5 10" id="KW-0067">ATP-binding</keyword>
<dbReference type="PROSITE" id="PS50893">
    <property type="entry name" value="ABC_TRANSPORTER_2"/>
    <property type="match status" value="1"/>
</dbReference>
<keyword evidence="11" id="KW-1185">Reference proteome</keyword>
<dbReference type="FunFam" id="3.40.50.300:FF:000425">
    <property type="entry name" value="Probable ABC transporter, ATP-binding subunit"/>
    <property type="match status" value="1"/>
</dbReference>
<evidence type="ECO:0000256" key="8">
    <source>
        <dbReference type="ARBA" id="ARBA00023136"/>
    </source>
</evidence>
<dbReference type="Pfam" id="PF00005">
    <property type="entry name" value="ABC_tran"/>
    <property type="match status" value="1"/>
</dbReference>
<keyword evidence="3" id="KW-0410">Iron transport</keyword>
<dbReference type="InterPro" id="IPR050093">
    <property type="entry name" value="ABC_SmlMolc_Importer"/>
</dbReference>
<dbReference type="GO" id="GO:0015697">
    <property type="term" value="P:quaternary ammonium group transport"/>
    <property type="evidence" value="ECO:0007669"/>
    <property type="project" value="UniProtKB-ARBA"/>
</dbReference>
<dbReference type="AlphaFoldDB" id="A0A6H1UFK0"/>
<dbReference type="EMBL" id="CP051180">
    <property type="protein sequence ID" value="QIZ77861.1"/>
    <property type="molecule type" value="Genomic_DNA"/>
</dbReference>
<evidence type="ECO:0000256" key="6">
    <source>
        <dbReference type="ARBA" id="ARBA00023004"/>
    </source>
</evidence>
<dbReference type="GO" id="GO:0015408">
    <property type="term" value="F:ABC-type ferric iron transporter activity"/>
    <property type="evidence" value="ECO:0007669"/>
    <property type="project" value="InterPro"/>
</dbReference>
<dbReference type="Proteomes" id="UP000501602">
    <property type="component" value="Chromosome"/>
</dbReference>
<evidence type="ECO:0000256" key="1">
    <source>
        <dbReference type="ARBA" id="ARBA00022448"/>
    </source>
</evidence>